<dbReference type="InterPro" id="IPR053159">
    <property type="entry name" value="Hybrid_Histidine_Kinase"/>
</dbReference>
<dbReference type="SUPFAM" id="SSF48452">
    <property type="entry name" value="TPR-like"/>
    <property type="match status" value="1"/>
</dbReference>
<sequence length="771" mass="87783">MDEETLTTMVSETLCLLPRLTRSLSSIIYHKTKGNPLFVSQLMISLGKEGLLRPSLSRRRWEWDKEKIQFQKLPDDVAMFFTNSIEALSEDVKASLCVLSCFGSSAETAFIKTLERLLQKTLLNNLDAAVEEGLLDKKDGRYHFSHDRIQEAAYNMLNFLDQGRFHFSYGMALAPLVDAAGEGDDSILLTAANQLNLAGPEAVHDKSQNVTIANLNLQAGKKAMEMSDFVLAYSYFDNGISFLRKKHWEEHYNLSLKLFDLAAKCALTNGDIVSLKLLSEQVIAYGRSYEDKLNVLYLVTCSLAFSSKLPESIEKSIEILANLGIDLQEWRSTEVCVQETTTLLSTYTDDEILNTRQMTDPTMIIALKFLGKLELGMTQTKPRSVPLVTQKMIELSLAKGMSPMSPIGFVYFGSFISKRGDLSSGYRYVKVALSLLDKVGKESAGEVICIATQVKIFVEPIQAALEYHDDGYAASMVARDVSNALLNILFKNSCVHVAGVKLQTMREEYEKFFRLAKENNHSIFLVQIKQVQRDVLRLIGSDEELTIHENPKDVSVEEAKIVATNNSVNVSRYYQKAYISFIFRSYDDTKENIEKYLACISKTWANLLIHHAVHAFYSGLISFWVARKSRDRQQWHERGERSKLALKKWAESSRWTFEHKWYLLEAEESYCKNDFEVAELFYEKAISSAKEHKFVHEEALACELAGYFYAELRDTDKAMEHFLRAHEKYHEWGAFGKCDCLFKFVERFLLLCLLALATRSKTKQCTAKGVK</sequence>
<dbReference type="AlphaFoldDB" id="A0AAD9DBK5"/>
<proteinExistence type="predicted"/>
<keyword evidence="2" id="KW-1185">Reference proteome</keyword>
<dbReference type="InterPro" id="IPR011990">
    <property type="entry name" value="TPR-like_helical_dom_sf"/>
</dbReference>
<dbReference type="PANTHER" id="PTHR43642:SF1">
    <property type="entry name" value="HYBRID SIGNAL TRANSDUCTION HISTIDINE KINASE G"/>
    <property type="match status" value="1"/>
</dbReference>
<evidence type="ECO:0000313" key="1">
    <source>
        <dbReference type="EMBL" id="KAK1741312.1"/>
    </source>
</evidence>
<organism evidence="1 2">
    <name type="scientific">Skeletonema marinoi</name>
    <dbReference type="NCBI Taxonomy" id="267567"/>
    <lineage>
        <taxon>Eukaryota</taxon>
        <taxon>Sar</taxon>
        <taxon>Stramenopiles</taxon>
        <taxon>Ochrophyta</taxon>
        <taxon>Bacillariophyta</taxon>
        <taxon>Coscinodiscophyceae</taxon>
        <taxon>Thalassiosirophycidae</taxon>
        <taxon>Thalassiosirales</taxon>
        <taxon>Skeletonemataceae</taxon>
        <taxon>Skeletonema</taxon>
        <taxon>Skeletonema marinoi-dohrnii complex</taxon>
    </lineage>
</organism>
<dbReference type="Proteomes" id="UP001224775">
    <property type="component" value="Unassembled WGS sequence"/>
</dbReference>
<dbReference type="Gene3D" id="1.25.40.10">
    <property type="entry name" value="Tetratricopeptide repeat domain"/>
    <property type="match status" value="1"/>
</dbReference>
<accession>A0AAD9DBK5</accession>
<comment type="caution">
    <text evidence="1">The sequence shown here is derived from an EMBL/GenBank/DDBJ whole genome shotgun (WGS) entry which is preliminary data.</text>
</comment>
<dbReference type="EMBL" id="JATAAI010000013">
    <property type="protein sequence ID" value="KAK1741312.1"/>
    <property type="molecule type" value="Genomic_DNA"/>
</dbReference>
<protein>
    <submittedName>
        <fullName evidence="1">ATPase</fullName>
    </submittedName>
</protein>
<reference evidence="1" key="1">
    <citation type="submission" date="2023-06" db="EMBL/GenBank/DDBJ databases">
        <title>Survivors Of The Sea: Transcriptome response of Skeletonema marinoi to long-term dormancy.</title>
        <authorList>
            <person name="Pinder M.I.M."/>
            <person name="Kourtchenko O."/>
            <person name="Robertson E.K."/>
            <person name="Larsson T."/>
            <person name="Maumus F."/>
            <person name="Osuna-Cruz C.M."/>
            <person name="Vancaester E."/>
            <person name="Stenow R."/>
            <person name="Vandepoele K."/>
            <person name="Ploug H."/>
            <person name="Bruchert V."/>
            <person name="Godhe A."/>
            <person name="Topel M."/>
        </authorList>
    </citation>
    <scope>NUCLEOTIDE SEQUENCE</scope>
    <source>
        <strain evidence="1">R05AC</strain>
    </source>
</reference>
<gene>
    <name evidence="1" type="ORF">QTG54_007790</name>
</gene>
<name>A0AAD9DBK5_9STRA</name>
<dbReference type="PANTHER" id="PTHR43642">
    <property type="entry name" value="HYBRID SIGNAL TRANSDUCTION HISTIDINE KINASE G"/>
    <property type="match status" value="1"/>
</dbReference>
<evidence type="ECO:0000313" key="2">
    <source>
        <dbReference type="Proteomes" id="UP001224775"/>
    </source>
</evidence>